<feature type="transmembrane region" description="Helical" evidence="1">
    <location>
        <begin position="12"/>
        <end position="41"/>
    </location>
</feature>
<keyword evidence="3" id="KW-1185">Reference proteome</keyword>
<organism evidence="2 3">
    <name type="scientific">Donghicola tyrosinivorans</name>
    <dbReference type="NCBI Taxonomy" id="1652492"/>
    <lineage>
        <taxon>Bacteria</taxon>
        <taxon>Pseudomonadati</taxon>
        <taxon>Pseudomonadota</taxon>
        <taxon>Alphaproteobacteria</taxon>
        <taxon>Rhodobacterales</taxon>
        <taxon>Roseobacteraceae</taxon>
        <taxon>Donghicola</taxon>
    </lineage>
</organism>
<sequence>MFYALRCSARHVARALALSAAGGVMVAVGAGFLTVAAWILLATSYDTLTAAAVIGAVYTGVGLILLGLAGRRSHRHHYHSPPPVDPTAHLVAQLAEGFLTGLRAGRRSKL</sequence>
<reference evidence="2 3" key="1">
    <citation type="submission" date="2018-03" db="EMBL/GenBank/DDBJ databases">
        <title>Genomic Encyclopedia of Archaeal and Bacterial Type Strains, Phase II (KMG-II): from individual species to whole genera.</title>
        <authorList>
            <person name="Goeker M."/>
        </authorList>
    </citation>
    <scope>NUCLEOTIDE SEQUENCE [LARGE SCALE GENOMIC DNA]</scope>
    <source>
        <strain evidence="2 3">DSM 100212</strain>
    </source>
</reference>
<feature type="transmembrane region" description="Helical" evidence="1">
    <location>
        <begin position="47"/>
        <end position="69"/>
    </location>
</feature>
<dbReference type="Pfam" id="PF07332">
    <property type="entry name" value="Phage_holin_3_6"/>
    <property type="match status" value="1"/>
</dbReference>
<evidence type="ECO:0000256" key="1">
    <source>
        <dbReference type="SAM" id="Phobius"/>
    </source>
</evidence>
<proteinExistence type="predicted"/>
<dbReference type="OrthoDB" id="7874165at2"/>
<name>A0A2T0WFA5_9RHOB</name>
<keyword evidence="1" id="KW-1133">Transmembrane helix</keyword>
<evidence type="ECO:0000313" key="2">
    <source>
        <dbReference type="EMBL" id="PRY85390.1"/>
    </source>
</evidence>
<dbReference type="Proteomes" id="UP000238392">
    <property type="component" value="Unassembled WGS sequence"/>
</dbReference>
<gene>
    <name evidence="2" type="ORF">CLV74_11644</name>
</gene>
<dbReference type="RefSeq" id="WP_106267611.1">
    <property type="nucleotide sequence ID" value="NZ_PVTQ01000016.1"/>
</dbReference>
<protein>
    <submittedName>
        <fullName evidence="2">Putative superfamily III holin-X</fullName>
    </submittedName>
</protein>
<comment type="caution">
    <text evidence="2">The sequence shown here is derived from an EMBL/GenBank/DDBJ whole genome shotgun (WGS) entry which is preliminary data.</text>
</comment>
<accession>A0A2T0WFA5</accession>
<dbReference type="AlphaFoldDB" id="A0A2T0WFA5"/>
<evidence type="ECO:0000313" key="3">
    <source>
        <dbReference type="Proteomes" id="UP000238392"/>
    </source>
</evidence>
<dbReference type="InterPro" id="IPR009937">
    <property type="entry name" value="Phage_holin_3_6"/>
</dbReference>
<keyword evidence="1" id="KW-0812">Transmembrane</keyword>
<dbReference type="EMBL" id="PVTQ01000016">
    <property type="protein sequence ID" value="PRY85390.1"/>
    <property type="molecule type" value="Genomic_DNA"/>
</dbReference>
<keyword evidence="1" id="KW-0472">Membrane</keyword>